<evidence type="ECO:0008006" key="4">
    <source>
        <dbReference type="Google" id="ProtNLM"/>
    </source>
</evidence>
<comment type="caution">
    <text evidence="2">The sequence shown here is derived from an EMBL/GenBank/DDBJ whole genome shotgun (WGS) entry which is preliminary data.</text>
</comment>
<accession>A0A917D103</accession>
<keyword evidence="1" id="KW-0175">Coiled coil</keyword>
<proteinExistence type="predicted"/>
<reference evidence="2" key="2">
    <citation type="submission" date="2020-09" db="EMBL/GenBank/DDBJ databases">
        <authorList>
            <person name="Sun Q."/>
            <person name="Zhou Y."/>
        </authorList>
    </citation>
    <scope>NUCLEOTIDE SEQUENCE</scope>
    <source>
        <strain evidence="2">CGMCC 1.16134</strain>
    </source>
</reference>
<dbReference type="Proteomes" id="UP000637643">
    <property type="component" value="Unassembled WGS sequence"/>
</dbReference>
<evidence type="ECO:0000256" key="1">
    <source>
        <dbReference type="SAM" id="Coils"/>
    </source>
</evidence>
<protein>
    <recommendedName>
        <fullName evidence="4">Pre-toxin TG domain-containing protein</fullName>
    </recommendedName>
</protein>
<keyword evidence="3" id="KW-1185">Reference proteome</keyword>
<dbReference type="EMBL" id="BMKR01000039">
    <property type="protein sequence ID" value="GGG05695.1"/>
    <property type="molecule type" value="Genomic_DNA"/>
</dbReference>
<dbReference type="RefSeq" id="WP_229696415.1">
    <property type="nucleotide sequence ID" value="NZ_BMKR01000039.1"/>
</dbReference>
<name>A0A917D103_9BACL</name>
<sequence length="766" mass="86613">MQQKVELDRLLTLEQGLKRLNRTLEEQVTGMYKAVSGQVRSAQSAYPESCVRSPAQEVERLLRETKELAASISSRLDKKEAALRWAAGQYRSTEQKARSLMKVSSSFTWKQAGTLFSRWLQTARDQAAGGLQDLLRNTPTLIEMIKDLLLNVRDASLDKRLQPFMEDKVITSLLQQRDHGSPEEQQLAREQLARIAEALDEIGRSQMAYGVYEKYGNLEYMKSANLHAEEQRKLLQELGVDPGLYTNVDLRSQYRGSPLSACTYNPLQNDGSAVPSSDELRFAIALGLVNDKYREWATANYKDIEKAVKQAELQRELERQLAEYKRLNDPPTTLPDGTPITAKNKENETTLAYFLDKVYDPNDQTKVMYTAYYVWLEETYGMTEWRKKVVQADRVTTAFVGGLIESTVMGVVDTVQFTFNFVIDPEKTSQEVIDKAAYIIDNPDVLVQAAKKMYKNFDEGTPEEKAKMLGSVASLLVPGVSITKSGVVGKVADKVMDPLTDAMKKVPDALKNSNVSGFPNWNPLQNQLIPDTAGVPGPFKPPGQVWRFEGNGNGHNLDTKVNEITKEIKKLDEQIAKLKKEGNEDELKRLEREKSKLANKLDTPDDISEKFDLIDAEARERKIDNSKYFEHDKGDFGEEVAKNVAESNNLGEDISEMFQVGRNGIDATYLSKGPPPKLTMIESKASQWGRFSYSDAQKSGGKAYFEDMLNSDDPRYADFGRKFDKLEKEYPGLEFNYIRVETDIKITEIGFGVDELKIKDWNKEID</sequence>
<reference evidence="2" key="1">
    <citation type="journal article" date="2014" name="Int. J. Syst. Evol. Microbiol.">
        <title>Complete genome sequence of Corynebacterium casei LMG S-19264T (=DSM 44701T), isolated from a smear-ripened cheese.</title>
        <authorList>
            <consortium name="US DOE Joint Genome Institute (JGI-PGF)"/>
            <person name="Walter F."/>
            <person name="Albersmeier A."/>
            <person name="Kalinowski J."/>
            <person name="Ruckert C."/>
        </authorList>
    </citation>
    <scope>NUCLEOTIDE SEQUENCE</scope>
    <source>
        <strain evidence="2">CGMCC 1.16134</strain>
    </source>
</reference>
<dbReference type="AlphaFoldDB" id="A0A917D103"/>
<gene>
    <name evidence="2" type="ORF">GCM10010912_57900</name>
</gene>
<organism evidence="2 3">
    <name type="scientific">Paenibacillus albidus</name>
    <dbReference type="NCBI Taxonomy" id="2041023"/>
    <lineage>
        <taxon>Bacteria</taxon>
        <taxon>Bacillati</taxon>
        <taxon>Bacillota</taxon>
        <taxon>Bacilli</taxon>
        <taxon>Bacillales</taxon>
        <taxon>Paenibacillaceae</taxon>
        <taxon>Paenibacillus</taxon>
    </lineage>
</organism>
<evidence type="ECO:0000313" key="3">
    <source>
        <dbReference type="Proteomes" id="UP000637643"/>
    </source>
</evidence>
<feature type="coiled-coil region" evidence="1">
    <location>
        <begin position="554"/>
        <end position="600"/>
    </location>
</feature>
<feature type="coiled-coil region" evidence="1">
    <location>
        <begin position="294"/>
        <end position="327"/>
    </location>
</feature>
<evidence type="ECO:0000313" key="2">
    <source>
        <dbReference type="EMBL" id="GGG05695.1"/>
    </source>
</evidence>